<dbReference type="AlphaFoldDB" id="A0A0S2I1S0"/>
<dbReference type="InterPro" id="IPR036249">
    <property type="entry name" value="Thioredoxin-like_sf"/>
</dbReference>
<evidence type="ECO:0000313" key="4">
    <source>
        <dbReference type="EMBL" id="ALO16133.1"/>
    </source>
</evidence>
<dbReference type="Proteomes" id="UP000064893">
    <property type="component" value="Chromosome"/>
</dbReference>
<accession>A0A0S2I1S0</accession>
<reference evidence="4 5" key="1">
    <citation type="submission" date="2015-11" db="EMBL/GenBank/DDBJ databases">
        <title>Description and complete genome sequence of a novel strain predominating in hypersaline microbial mats and representing a new family of the Bacteriodetes phylum.</title>
        <authorList>
            <person name="Spring S."/>
            <person name="Bunk B."/>
            <person name="Sproer C."/>
            <person name="Klenk H.-P."/>
        </authorList>
    </citation>
    <scope>NUCLEOTIDE SEQUENCE [LARGE SCALE GENOMIC DNA]</scope>
    <source>
        <strain evidence="4 5">L21-Spi-D4</strain>
    </source>
</reference>
<name>A0A0S2I1S0_9BACT</name>
<dbReference type="STRING" id="1307839.L21SP5_02509"/>
<dbReference type="PATRIC" id="fig|1307839.3.peg.2635"/>
<evidence type="ECO:0000313" key="5">
    <source>
        <dbReference type="Proteomes" id="UP000064893"/>
    </source>
</evidence>
<dbReference type="GO" id="GO:0008794">
    <property type="term" value="F:arsenate reductase (glutaredoxin) activity"/>
    <property type="evidence" value="ECO:0007669"/>
    <property type="project" value="UniProtKB-EC"/>
</dbReference>
<evidence type="ECO:0000256" key="1">
    <source>
        <dbReference type="ARBA" id="ARBA00007198"/>
    </source>
</evidence>
<dbReference type="Pfam" id="PF03960">
    <property type="entry name" value="ArsC"/>
    <property type="match status" value="1"/>
</dbReference>
<proteinExistence type="inferred from homology"/>
<dbReference type="InterPro" id="IPR006660">
    <property type="entry name" value="Arsenate_reductase-like"/>
</dbReference>
<dbReference type="Gene3D" id="3.40.30.10">
    <property type="entry name" value="Glutaredoxin"/>
    <property type="match status" value="1"/>
</dbReference>
<keyword evidence="5" id="KW-1185">Reference proteome</keyword>
<gene>
    <name evidence="4" type="primary">arsC_2</name>
    <name evidence="4" type="ORF">L21SP5_02509</name>
</gene>
<dbReference type="NCBIfam" id="TIGR00014">
    <property type="entry name" value="arsC"/>
    <property type="match status" value="1"/>
</dbReference>
<protein>
    <submittedName>
        <fullName evidence="4">Arsenate reductase</fullName>
        <ecNumber evidence="4">1.20.4.1</ecNumber>
    </submittedName>
</protein>
<dbReference type="OrthoDB" id="9808142at2"/>
<dbReference type="InterPro" id="IPR006659">
    <property type="entry name" value="Arsenate_reductase"/>
</dbReference>
<evidence type="ECO:0000256" key="3">
    <source>
        <dbReference type="PROSITE-ProRule" id="PRU01282"/>
    </source>
</evidence>
<dbReference type="PROSITE" id="PS51353">
    <property type="entry name" value="ARSC"/>
    <property type="match status" value="1"/>
</dbReference>
<organism evidence="4 5">
    <name type="scientific">Salinivirga cyanobacteriivorans</name>
    <dbReference type="NCBI Taxonomy" id="1307839"/>
    <lineage>
        <taxon>Bacteria</taxon>
        <taxon>Pseudomonadati</taxon>
        <taxon>Bacteroidota</taxon>
        <taxon>Bacteroidia</taxon>
        <taxon>Bacteroidales</taxon>
        <taxon>Salinivirgaceae</taxon>
        <taxon>Salinivirga</taxon>
    </lineage>
</organism>
<comment type="similarity">
    <text evidence="1 3">Belongs to the ArsC family.</text>
</comment>
<evidence type="ECO:0000256" key="2">
    <source>
        <dbReference type="ARBA" id="ARBA00023002"/>
    </source>
</evidence>
<dbReference type="PANTHER" id="PTHR30041:SF4">
    <property type="entry name" value="ARSENATE REDUCTASE"/>
    <property type="match status" value="1"/>
</dbReference>
<sequence length="113" mass="13157">MIKIYHNPRCKKSRAGLEYLQSKVKDFEIVKYLNDTPSIKELKEIIAKTGKKPGDFIRKQEEHFKRNMKGKELSDDQVLEEMVSNPKIIERPIIVHDDKAVLGNPPEEIDKIL</sequence>
<dbReference type="EMBL" id="CP013118">
    <property type="protein sequence ID" value="ALO16133.1"/>
    <property type="molecule type" value="Genomic_DNA"/>
</dbReference>
<dbReference type="KEGG" id="blq:L21SP5_02509"/>
<keyword evidence="2 4" id="KW-0560">Oxidoreductase</keyword>
<dbReference type="CDD" id="cd03034">
    <property type="entry name" value="ArsC_ArsC"/>
    <property type="match status" value="1"/>
</dbReference>
<dbReference type="EC" id="1.20.4.1" evidence="4"/>
<dbReference type="PANTHER" id="PTHR30041">
    <property type="entry name" value="ARSENATE REDUCTASE"/>
    <property type="match status" value="1"/>
</dbReference>
<dbReference type="RefSeq" id="WP_057953530.1">
    <property type="nucleotide sequence ID" value="NZ_CP013118.1"/>
</dbReference>
<dbReference type="SUPFAM" id="SSF52833">
    <property type="entry name" value="Thioredoxin-like"/>
    <property type="match status" value="1"/>
</dbReference>